<organism evidence="2 3">
    <name type="scientific">Stenotrophomonas maltophilia</name>
    <name type="common">Pseudomonas maltophilia</name>
    <name type="synonym">Xanthomonas maltophilia</name>
    <dbReference type="NCBI Taxonomy" id="40324"/>
    <lineage>
        <taxon>Bacteria</taxon>
        <taxon>Pseudomonadati</taxon>
        <taxon>Pseudomonadota</taxon>
        <taxon>Gammaproteobacteria</taxon>
        <taxon>Lysobacterales</taxon>
        <taxon>Lysobacteraceae</taxon>
        <taxon>Stenotrophomonas</taxon>
        <taxon>Stenotrophomonas maltophilia group</taxon>
    </lineage>
</organism>
<name>A0A2J0SVE6_STEMA</name>
<dbReference type="OrthoDB" id="6052493at2"/>
<keyword evidence="1" id="KW-0812">Transmembrane</keyword>
<feature type="transmembrane region" description="Helical" evidence="1">
    <location>
        <begin position="55"/>
        <end position="75"/>
    </location>
</feature>
<keyword evidence="1" id="KW-1133">Transmembrane helix</keyword>
<dbReference type="Proteomes" id="UP001214521">
    <property type="component" value="Unassembled WGS sequence"/>
</dbReference>
<evidence type="ECO:0008006" key="4">
    <source>
        <dbReference type="Google" id="ProtNLM"/>
    </source>
</evidence>
<dbReference type="AlphaFoldDB" id="A0A2J0SVE6"/>
<gene>
    <name evidence="2" type="ORF">QEK83_004430</name>
</gene>
<keyword evidence="1" id="KW-0472">Membrane</keyword>
<dbReference type="RefSeq" id="WP_049447054.1">
    <property type="nucleotide sequence ID" value="NZ_CP028358.1"/>
</dbReference>
<comment type="caution">
    <text evidence="2">The sequence shown here is derived from an EMBL/GenBank/DDBJ whole genome shotgun (WGS) entry which is preliminary data.</text>
</comment>
<feature type="transmembrane region" description="Helical" evidence="1">
    <location>
        <begin position="29"/>
        <end position="49"/>
    </location>
</feature>
<feature type="transmembrane region" description="Helical" evidence="1">
    <location>
        <begin position="6"/>
        <end position="22"/>
    </location>
</feature>
<sequence length="78" mass="8775">MKKNLLIIAGVAAVIALLMAMRQRWVFTLLPLVLIGLIPAAVACWKGYADRFGTWWLYGSTLGIVAIIHVTVLPWRRR</sequence>
<accession>A0A2J0SVE6</accession>
<protein>
    <recommendedName>
        <fullName evidence="4">Transmembrane protein</fullName>
    </recommendedName>
</protein>
<reference evidence="2" key="1">
    <citation type="submission" date="2022-07" db="EMBL/GenBank/DDBJ databases">
        <authorList>
            <consortium name="Clinical and Environmental Microbiology Branch: Whole genome sequencing antimicrobial resistance pathogens in the healthcare setting"/>
        </authorList>
    </citation>
    <scope>NUCLEOTIDE SEQUENCE</scope>
    <source>
        <strain evidence="2">Stenotrophomonas_maltophilia_2021CK-00905</strain>
    </source>
</reference>
<evidence type="ECO:0000313" key="3">
    <source>
        <dbReference type="Proteomes" id="UP001214521"/>
    </source>
</evidence>
<proteinExistence type="predicted"/>
<evidence type="ECO:0000313" key="2">
    <source>
        <dbReference type="EMBL" id="EKT4443720.1"/>
    </source>
</evidence>
<dbReference type="EMBL" id="ABLOMU010000103">
    <property type="protein sequence ID" value="EKT4443720.1"/>
    <property type="molecule type" value="Genomic_DNA"/>
</dbReference>
<evidence type="ECO:0000256" key="1">
    <source>
        <dbReference type="SAM" id="Phobius"/>
    </source>
</evidence>